<gene>
    <name evidence="2" type="ORF">GL4_1850</name>
</gene>
<proteinExistence type="predicted"/>
<sequence length="42" mass="4408">MRPSGAARNSIMGRTGAGLPHLSMPVNLAKPLDTIMKDEGCL</sequence>
<name>A0A0A8K454_9HYPH</name>
<keyword evidence="3" id="KW-1185">Reference proteome</keyword>
<dbReference type="AlphaFoldDB" id="A0A0A8K454"/>
<feature type="region of interest" description="Disordered" evidence="1">
    <location>
        <begin position="1"/>
        <end position="23"/>
    </location>
</feature>
<dbReference type="KEGG" id="mcg:GL4_1850"/>
<protein>
    <submittedName>
        <fullName evidence="2">Uncharacterized protein</fullName>
    </submittedName>
</protein>
<evidence type="ECO:0000256" key="1">
    <source>
        <dbReference type="SAM" id="MobiDB-lite"/>
    </source>
</evidence>
<reference evidence="2 3" key="1">
    <citation type="submission" date="2014-09" db="EMBL/GenBank/DDBJ databases">
        <title>Genome sequencing of Methyloceanibacter caenitepidi Gela4.</title>
        <authorList>
            <person name="Takeuchi M."/>
            <person name="Susumu S."/>
            <person name="Kamagata Y."/>
            <person name="Oshima K."/>
            <person name="Hattori M."/>
            <person name="Iwasaki W."/>
        </authorList>
    </citation>
    <scope>NUCLEOTIDE SEQUENCE [LARGE SCALE GENOMIC DNA]</scope>
    <source>
        <strain evidence="2 3">Gela4</strain>
    </source>
</reference>
<organism evidence="2 3">
    <name type="scientific">Methyloceanibacter caenitepidi</name>
    <dbReference type="NCBI Taxonomy" id="1384459"/>
    <lineage>
        <taxon>Bacteria</taxon>
        <taxon>Pseudomonadati</taxon>
        <taxon>Pseudomonadota</taxon>
        <taxon>Alphaproteobacteria</taxon>
        <taxon>Hyphomicrobiales</taxon>
        <taxon>Hyphomicrobiaceae</taxon>
        <taxon>Methyloceanibacter</taxon>
    </lineage>
</organism>
<dbReference type="EMBL" id="AP014648">
    <property type="protein sequence ID" value="BAQ17302.1"/>
    <property type="molecule type" value="Genomic_DNA"/>
</dbReference>
<dbReference type="Proteomes" id="UP000031643">
    <property type="component" value="Chromosome"/>
</dbReference>
<evidence type="ECO:0000313" key="3">
    <source>
        <dbReference type="Proteomes" id="UP000031643"/>
    </source>
</evidence>
<accession>A0A0A8K454</accession>
<dbReference type="HOGENOM" id="CLU_3253905_0_0_5"/>
<evidence type="ECO:0000313" key="2">
    <source>
        <dbReference type="EMBL" id="BAQ17302.1"/>
    </source>
</evidence>